<dbReference type="OrthoDB" id="6265902at2"/>
<keyword evidence="3" id="KW-1185">Reference proteome</keyword>
<dbReference type="Proteomes" id="UP000095230">
    <property type="component" value="Unassembled WGS sequence"/>
</dbReference>
<accession>A0A1E5IZ29</accession>
<dbReference type="Proteomes" id="UP000773469">
    <property type="component" value="Unassembled WGS sequence"/>
</dbReference>
<evidence type="ECO:0000313" key="3">
    <source>
        <dbReference type="Proteomes" id="UP000773469"/>
    </source>
</evidence>
<name>A0A1E5IZ29_SHECO</name>
<evidence type="ECO:0000313" key="2">
    <source>
        <dbReference type="EMBL" id="OEG75831.1"/>
    </source>
</evidence>
<sequence length="106" mass="12651">MNQTDELNHAIAALDKYGYDKKNTSGLEQARTHNQMETYLTSLDYNLRRLLILQEVVNKLVDDEKHKQRQQELLQTYRTKIIHLSREYEITFDQVVAIMQQQAEKR</sequence>
<dbReference type="STRING" id="23.BEL05_16555"/>
<comment type="caution">
    <text evidence="2">The sequence shown here is derived from an EMBL/GenBank/DDBJ whole genome shotgun (WGS) entry which is preliminary data.</text>
</comment>
<dbReference type="RefSeq" id="WP_028764976.1">
    <property type="nucleotide sequence ID" value="NZ_BPEU01000017.1"/>
</dbReference>
<evidence type="ECO:0000313" key="1">
    <source>
        <dbReference type="EMBL" id="GIU42123.1"/>
    </source>
</evidence>
<dbReference type="EMBL" id="BPEU01000017">
    <property type="protein sequence ID" value="GIU42123.1"/>
    <property type="molecule type" value="Genomic_DNA"/>
</dbReference>
<gene>
    <name evidence="2" type="ORF">BEL05_16555</name>
    <name evidence="1" type="ORF">TUM3794_24710</name>
</gene>
<reference evidence="1 3" key="2">
    <citation type="submission" date="2021-05" db="EMBL/GenBank/DDBJ databases">
        <title>Molecular characterization for Shewanella algae harboring chromosomal blaOXA-55-like strains isolated from clinical and environment sample.</title>
        <authorList>
            <person name="Ohama Y."/>
            <person name="Aoki K."/>
            <person name="Harada S."/>
            <person name="Moriya K."/>
            <person name="Ishii Y."/>
            <person name="Tateda K."/>
        </authorList>
    </citation>
    <scope>NUCLEOTIDE SEQUENCE [LARGE SCALE GENOMIC DNA]</scope>
    <source>
        <strain evidence="1 3">MBTL60-118</strain>
    </source>
</reference>
<dbReference type="AlphaFoldDB" id="A0A1E5IZ29"/>
<proteinExistence type="predicted"/>
<organism evidence="2">
    <name type="scientific">Shewanella colwelliana</name>
    <name type="common">Alteromonas colwelliana</name>
    <dbReference type="NCBI Taxonomy" id="23"/>
    <lineage>
        <taxon>Bacteria</taxon>
        <taxon>Pseudomonadati</taxon>
        <taxon>Pseudomonadota</taxon>
        <taxon>Gammaproteobacteria</taxon>
        <taxon>Alteromonadales</taxon>
        <taxon>Shewanellaceae</taxon>
        <taxon>Shewanella</taxon>
    </lineage>
</organism>
<dbReference type="EMBL" id="MCBT01000001">
    <property type="protein sequence ID" value="OEG75831.1"/>
    <property type="molecule type" value="Genomic_DNA"/>
</dbReference>
<protein>
    <submittedName>
        <fullName evidence="2">Uncharacterized protein</fullName>
    </submittedName>
</protein>
<reference evidence="2" key="1">
    <citation type="submission" date="2016-07" db="EMBL/GenBank/DDBJ databases">
        <title>Whole-genome of two Shewanella species isolated from a digestive organ of sea cucumber Apostichopus japonicus Selenka 1867.</title>
        <authorList>
            <person name="Hong H.-H."/>
            <person name="Choi H."/>
            <person name="Cheon S."/>
            <person name="Oh J.-S."/>
            <person name="Lee H.-G."/>
            <person name="Park C."/>
        </authorList>
    </citation>
    <scope>NUCLEOTIDE SEQUENCE [LARGE SCALE GENOMIC DNA]</scope>
    <source>
        <strain evidence="2">CSB03KR</strain>
    </source>
</reference>